<accession>A0ABT0LWM8</accession>
<dbReference type="EMBL" id="JAMBED010000115">
    <property type="protein sequence ID" value="MCL1553740.1"/>
    <property type="molecule type" value="Genomic_DNA"/>
</dbReference>
<evidence type="ECO:0000313" key="2">
    <source>
        <dbReference type="Proteomes" id="UP001167357"/>
    </source>
</evidence>
<evidence type="ECO:0000313" key="1">
    <source>
        <dbReference type="EMBL" id="MCL1553740.1"/>
    </source>
</evidence>
<name>A0ABT0LWM8_9XANT</name>
<gene>
    <name evidence="1" type="ORF">M3O51_21235</name>
</gene>
<evidence type="ECO:0008006" key="3">
    <source>
        <dbReference type="Google" id="ProtNLM"/>
    </source>
</evidence>
<dbReference type="RefSeq" id="WP_249048621.1">
    <property type="nucleotide sequence ID" value="NZ_JAMBED010000115.1"/>
</dbReference>
<reference evidence="1" key="1">
    <citation type="submission" date="2022-04" db="EMBL/GenBank/DDBJ databases">
        <title>Genomic comparison of 19 strains of Xanthomonas nasturtii, a newly emerging watercress pathogen.</title>
        <authorList>
            <person name="Harrison J."/>
            <person name="Greer S."/>
            <person name="Hussain R."/>
            <person name="Lascelles D."/>
            <person name="Roberts M."/>
            <person name="Carter B."/>
            <person name="Bryning A."/>
            <person name="Carroll S."/>
            <person name="Aspin A."/>
            <person name="Cruz L."/>
            <person name="Cruz J."/>
            <person name="Grant M."/>
            <person name="Vicente J."/>
            <person name="Studholme D.J."/>
        </authorList>
    </citation>
    <scope>NUCLEOTIDE SEQUENCE</scope>
    <source>
        <strain evidence="1">10016B</strain>
    </source>
</reference>
<proteinExistence type="predicted"/>
<organism evidence="1 2">
    <name type="scientific">Xanthomonas nasturtii</name>
    <dbReference type="NCBI Taxonomy" id="1843581"/>
    <lineage>
        <taxon>Bacteria</taxon>
        <taxon>Pseudomonadati</taxon>
        <taxon>Pseudomonadota</taxon>
        <taxon>Gammaproteobacteria</taxon>
        <taxon>Lysobacterales</taxon>
        <taxon>Lysobacteraceae</taxon>
        <taxon>Xanthomonas</taxon>
    </lineage>
</organism>
<keyword evidence="2" id="KW-1185">Reference proteome</keyword>
<sequence length="76" mass="8637">MASWLPDSPTLSFKGLLKITGVSKSKAYELKKTDPTFPKGIPLYDSDRSPRLYWTHEAIAWVEGRANKLRIRQGCN</sequence>
<comment type="caution">
    <text evidence="1">The sequence shown here is derived from an EMBL/GenBank/DDBJ whole genome shotgun (WGS) entry which is preliminary data.</text>
</comment>
<dbReference type="Proteomes" id="UP001167357">
    <property type="component" value="Unassembled WGS sequence"/>
</dbReference>
<protein>
    <recommendedName>
        <fullName evidence="3">AlpA family phage regulatory protein</fullName>
    </recommendedName>
</protein>